<dbReference type="SMART" id="SM00347">
    <property type="entry name" value="HTH_MARR"/>
    <property type="match status" value="1"/>
</dbReference>
<gene>
    <name evidence="6" type="ORF">DEX24_03820</name>
</gene>
<evidence type="ECO:0000256" key="3">
    <source>
        <dbReference type="ARBA" id="ARBA00023163"/>
    </source>
</evidence>
<dbReference type="GO" id="GO:0003677">
    <property type="term" value="F:DNA binding"/>
    <property type="evidence" value="ECO:0007669"/>
    <property type="project" value="UniProtKB-KW"/>
</dbReference>
<dbReference type="PRINTS" id="PR00598">
    <property type="entry name" value="HTHMARR"/>
</dbReference>
<keyword evidence="3" id="KW-0804">Transcription</keyword>
<dbReference type="AlphaFoldDB" id="A0A2U3APJ3"/>
<dbReference type="RefSeq" id="WP_109305072.1">
    <property type="nucleotide sequence ID" value="NZ_BJUF01000003.1"/>
</dbReference>
<keyword evidence="7" id="KW-1185">Reference proteome</keyword>
<keyword evidence="2" id="KW-0238">DNA-binding</keyword>
<dbReference type="InterPro" id="IPR000835">
    <property type="entry name" value="HTH_MarR-typ"/>
</dbReference>
<dbReference type="SUPFAM" id="SSF46785">
    <property type="entry name" value="Winged helix' DNA-binding domain"/>
    <property type="match status" value="1"/>
</dbReference>
<dbReference type="InterPro" id="IPR036390">
    <property type="entry name" value="WH_DNA-bd_sf"/>
</dbReference>
<dbReference type="InterPro" id="IPR036388">
    <property type="entry name" value="WH-like_DNA-bd_sf"/>
</dbReference>
<sequence length="132" mass="15459">MNLFFHNLLQKTREFTTGANHVLKKHDLFSAQWSVLFTIEKHGVMTLTEIWKYLNVEAPTTTRTVNRLVDRGLLQHEPGEDRRLKRVSLTQAGKDKYDEVKKEIEQYENNFAKGLTKEEVAQFELLLQKLKG</sequence>
<dbReference type="PANTHER" id="PTHR42756">
    <property type="entry name" value="TRANSCRIPTIONAL REGULATOR, MARR"/>
    <property type="match status" value="1"/>
</dbReference>
<comment type="caution">
    <text evidence="6">The sequence shown here is derived from an EMBL/GenBank/DDBJ whole genome shotgun (WGS) entry which is preliminary data.</text>
</comment>
<protein>
    <submittedName>
        <fullName evidence="6">MarR family transcriptional regulator</fullName>
    </submittedName>
</protein>
<accession>A0A2U3APJ3</accession>
<evidence type="ECO:0000313" key="6">
    <source>
        <dbReference type="EMBL" id="PWI26468.1"/>
    </source>
</evidence>
<proteinExistence type="predicted"/>
<dbReference type="Gene3D" id="1.10.10.10">
    <property type="entry name" value="Winged helix-like DNA-binding domain superfamily/Winged helix DNA-binding domain"/>
    <property type="match status" value="1"/>
</dbReference>
<dbReference type="EMBL" id="QFVR01000003">
    <property type="protein sequence ID" value="PWI26468.1"/>
    <property type="molecule type" value="Genomic_DNA"/>
</dbReference>
<feature type="domain" description="HTH marR-type" evidence="5">
    <location>
        <begin position="1"/>
        <end position="132"/>
    </location>
</feature>
<reference evidence="6 7" key="1">
    <citation type="submission" date="2018-05" db="EMBL/GenBank/DDBJ databases">
        <title>Kurthia sibirica genome sequence.</title>
        <authorList>
            <person name="Maclea K.S."/>
            <person name="Goen A.E."/>
        </authorList>
    </citation>
    <scope>NUCLEOTIDE SEQUENCE [LARGE SCALE GENOMIC DNA]</scope>
    <source>
        <strain evidence="6 7">ATCC 49154</strain>
    </source>
</reference>
<evidence type="ECO:0000256" key="4">
    <source>
        <dbReference type="SAM" id="Coils"/>
    </source>
</evidence>
<evidence type="ECO:0000256" key="2">
    <source>
        <dbReference type="ARBA" id="ARBA00023125"/>
    </source>
</evidence>
<keyword evidence="4" id="KW-0175">Coiled coil</keyword>
<dbReference type="Proteomes" id="UP000245938">
    <property type="component" value="Unassembled WGS sequence"/>
</dbReference>
<evidence type="ECO:0000313" key="7">
    <source>
        <dbReference type="Proteomes" id="UP000245938"/>
    </source>
</evidence>
<evidence type="ECO:0000256" key="1">
    <source>
        <dbReference type="ARBA" id="ARBA00023015"/>
    </source>
</evidence>
<dbReference type="PANTHER" id="PTHR42756:SF1">
    <property type="entry name" value="TRANSCRIPTIONAL REPRESSOR OF EMRAB OPERON"/>
    <property type="match status" value="1"/>
</dbReference>
<dbReference type="GO" id="GO:0003700">
    <property type="term" value="F:DNA-binding transcription factor activity"/>
    <property type="evidence" value="ECO:0007669"/>
    <property type="project" value="InterPro"/>
</dbReference>
<keyword evidence="1" id="KW-0805">Transcription regulation</keyword>
<dbReference type="PROSITE" id="PS50995">
    <property type="entry name" value="HTH_MARR_2"/>
    <property type="match status" value="1"/>
</dbReference>
<feature type="coiled-coil region" evidence="4">
    <location>
        <begin position="90"/>
        <end position="117"/>
    </location>
</feature>
<dbReference type="Pfam" id="PF01047">
    <property type="entry name" value="MarR"/>
    <property type="match status" value="1"/>
</dbReference>
<organism evidence="6 7">
    <name type="scientific">Kurthia sibirica</name>
    <dbReference type="NCBI Taxonomy" id="202750"/>
    <lineage>
        <taxon>Bacteria</taxon>
        <taxon>Bacillati</taxon>
        <taxon>Bacillota</taxon>
        <taxon>Bacilli</taxon>
        <taxon>Bacillales</taxon>
        <taxon>Caryophanaceae</taxon>
        <taxon>Kurthia</taxon>
    </lineage>
</organism>
<name>A0A2U3APJ3_9BACL</name>
<evidence type="ECO:0000259" key="5">
    <source>
        <dbReference type="PROSITE" id="PS50995"/>
    </source>
</evidence>
<dbReference type="OrthoDB" id="1904211at2"/>